<dbReference type="Pfam" id="PF01784">
    <property type="entry name" value="DUF34_NIF3"/>
    <property type="match status" value="1"/>
</dbReference>
<keyword evidence="4" id="KW-1185">Reference proteome</keyword>
<dbReference type="PANTHER" id="PTHR13799:SF14">
    <property type="entry name" value="GTP CYCLOHYDROLASE 1 TYPE 2 HOMOLOG"/>
    <property type="match status" value="1"/>
</dbReference>
<dbReference type="Gene3D" id="3.40.1390.30">
    <property type="entry name" value="NIF3 (NGG1p interacting factor 3)-like"/>
    <property type="match status" value="2"/>
</dbReference>
<gene>
    <name evidence="3" type="ORF">E0F26_12135</name>
</gene>
<reference evidence="3 4" key="1">
    <citation type="submission" date="2019-02" db="EMBL/GenBank/DDBJ databases">
        <title>Halieaceae_genomes.</title>
        <authorList>
            <person name="Li S.-H."/>
        </authorList>
    </citation>
    <scope>NUCLEOTIDE SEQUENCE [LARGE SCALE GENOMIC DNA]</scope>
    <source>
        <strain evidence="3 4">JH123</strain>
    </source>
</reference>
<evidence type="ECO:0000256" key="1">
    <source>
        <dbReference type="ARBA" id="ARBA00006964"/>
    </source>
</evidence>
<dbReference type="NCBIfam" id="TIGR00486">
    <property type="entry name" value="YbgI_SA1388"/>
    <property type="match status" value="1"/>
</dbReference>
<dbReference type="InterPro" id="IPR002678">
    <property type="entry name" value="DUF34/NIF3"/>
</dbReference>
<dbReference type="EMBL" id="CP036501">
    <property type="protein sequence ID" value="UZP75440.1"/>
    <property type="molecule type" value="Genomic_DNA"/>
</dbReference>
<organism evidence="3 4">
    <name type="scientific">Candidatus Paraluminiphilus aquimaris</name>
    <dbReference type="NCBI Taxonomy" id="2518994"/>
    <lineage>
        <taxon>Bacteria</taxon>
        <taxon>Pseudomonadati</taxon>
        <taxon>Pseudomonadota</taxon>
        <taxon>Gammaproteobacteria</taxon>
        <taxon>Cellvibrionales</taxon>
        <taxon>Halieaceae</taxon>
        <taxon>Candidatus Paraluminiphilus</taxon>
    </lineage>
</organism>
<keyword evidence="2" id="KW-0479">Metal-binding</keyword>
<evidence type="ECO:0000256" key="2">
    <source>
        <dbReference type="ARBA" id="ARBA00022723"/>
    </source>
</evidence>
<dbReference type="RefSeq" id="WP_279241927.1">
    <property type="nucleotide sequence ID" value="NZ_CP036501.1"/>
</dbReference>
<proteinExistence type="inferred from homology"/>
<dbReference type="Proteomes" id="UP001317963">
    <property type="component" value="Chromosome"/>
</dbReference>
<name>A0ABY6QA34_9GAMM</name>
<protein>
    <submittedName>
        <fullName evidence="3">Nif3-like dinuclear metal center hexameric protein</fullName>
    </submittedName>
</protein>
<evidence type="ECO:0000313" key="4">
    <source>
        <dbReference type="Proteomes" id="UP001317963"/>
    </source>
</evidence>
<comment type="similarity">
    <text evidence="1">Belongs to the GTP cyclohydrolase I type 2/NIF3 family.</text>
</comment>
<dbReference type="InterPro" id="IPR036069">
    <property type="entry name" value="DUF34/NIF3_sf"/>
</dbReference>
<dbReference type="SUPFAM" id="SSF102705">
    <property type="entry name" value="NIF3 (NGG1p interacting factor 3)-like"/>
    <property type="match status" value="1"/>
</dbReference>
<accession>A0ABY6QA34</accession>
<dbReference type="PANTHER" id="PTHR13799">
    <property type="entry name" value="NGG1 INTERACTING FACTOR 3"/>
    <property type="match status" value="1"/>
</dbReference>
<sequence>MSADRDQVKQALDAELNSAAFVDYCPNGLQVEGSATISRLVSGVTASQALIDRAIELNADAVLVHHGYFWRGEDPCLVGMKGRRIRALIQAEVNLFAYHLPLDNHATLGNNAGLGRALAMPSWRSLKATDVSYPVFTGQYEKSQSLSDITAQLSRCLDRSVVTVGDDRKSITSVAWCTGGGQGYIDDAADAGVDLFITGEMSEQTIHVARERDIAFIAAGHHATERFGVQSVGNWLAEMFGIDHEFVDIYSPA</sequence>
<evidence type="ECO:0000313" key="3">
    <source>
        <dbReference type="EMBL" id="UZP75440.1"/>
    </source>
</evidence>